<reference evidence="3" key="1">
    <citation type="submission" date="2021-04" db="EMBL/GenBank/DDBJ databases">
        <title>Isolation of p-tert-butylphenol degrading bacteria Sphingobium phenoxybenzoativorans Tas13 from active sludge.</title>
        <authorList>
            <person name="Li Y."/>
        </authorList>
    </citation>
    <scope>NUCLEOTIDE SEQUENCE</scope>
    <source>
        <strain evidence="3">Tas13</strain>
    </source>
</reference>
<dbReference type="EMBL" id="CP073910">
    <property type="protein sequence ID" value="QUT05207.1"/>
    <property type="molecule type" value="Genomic_DNA"/>
</dbReference>
<accession>A0A975K665</accession>
<dbReference type="Proteomes" id="UP000681425">
    <property type="component" value="Chromosome"/>
</dbReference>
<gene>
    <name evidence="3" type="ORF">KFK14_19755</name>
</gene>
<feature type="signal peptide" evidence="2">
    <location>
        <begin position="1"/>
        <end position="19"/>
    </location>
</feature>
<protein>
    <submittedName>
        <fullName evidence="3">Uncharacterized protein</fullName>
    </submittedName>
</protein>
<feature type="chain" id="PRO_5037491747" evidence="2">
    <location>
        <begin position="20"/>
        <end position="256"/>
    </location>
</feature>
<evidence type="ECO:0000256" key="1">
    <source>
        <dbReference type="SAM" id="MobiDB-lite"/>
    </source>
</evidence>
<evidence type="ECO:0000313" key="4">
    <source>
        <dbReference type="Proteomes" id="UP000681425"/>
    </source>
</evidence>
<evidence type="ECO:0000256" key="2">
    <source>
        <dbReference type="SAM" id="SignalP"/>
    </source>
</evidence>
<proteinExistence type="predicted"/>
<keyword evidence="4" id="KW-1185">Reference proteome</keyword>
<dbReference type="AlphaFoldDB" id="A0A975K665"/>
<organism evidence="3 4">
    <name type="scientific">Sphingobium phenoxybenzoativorans</name>
    <dbReference type="NCBI Taxonomy" id="1592790"/>
    <lineage>
        <taxon>Bacteria</taxon>
        <taxon>Pseudomonadati</taxon>
        <taxon>Pseudomonadota</taxon>
        <taxon>Alphaproteobacteria</taxon>
        <taxon>Sphingomonadales</taxon>
        <taxon>Sphingomonadaceae</taxon>
        <taxon>Sphingobium</taxon>
    </lineage>
</organism>
<name>A0A975K665_9SPHN</name>
<keyword evidence="2" id="KW-0732">Signal</keyword>
<evidence type="ECO:0000313" key="3">
    <source>
        <dbReference type="EMBL" id="QUT05207.1"/>
    </source>
</evidence>
<sequence length="256" mass="27421">MGYFTRAALVLASSLLLSACFLTPGKFTSTLDIRADRSFAFTYKGEVIAVDMDSAMNASDAIGNDVGAPSGEESVYRDIALRDAAAKPGKTPKPAAPDDDFSDGKDSKQKMLAIAAALSREKGFRTARYLGDGKFEIDYAIAGTLDHAFVFPFNVDAKIIFPFVAVELRGDDRVRVKAPGFANDDNRSQNPMGRSPAEEKAAQALDGSFTLTTNAMIVSQNQEEGPASSPQGHTIVWKVDPLTTEAPMAVIKFPAK</sequence>
<dbReference type="RefSeq" id="WP_212608897.1">
    <property type="nucleotide sequence ID" value="NZ_CP073910.1"/>
</dbReference>
<feature type="region of interest" description="Disordered" evidence="1">
    <location>
        <begin position="179"/>
        <end position="199"/>
    </location>
</feature>
<dbReference type="PROSITE" id="PS51257">
    <property type="entry name" value="PROKAR_LIPOPROTEIN"/>
    <property type="match status" value="1"/>
</dbReference>
<dbReference type="KEGG" id="spph:KFK14_19755"/>